<dbReference type="InterPro" id="IPR024485">
    <property type="entry name" value="DUF2680"/>
</dbReference>
<evidence type="ECO:0000256" key="1">
    <source>
        <dbReference type="SAM" id="MobiDB-lite"/>
    </source>
</evidence>
<dbReference type="AlphaFoldDB" id="A0A2S6G0Q6"/>
<evidence type="ECO:0000313" key="4">
    <source>
        <dbReference type="Proteomes" id="UP000239863"/>
    </source>
</evidence>
<name>A0A2S6G0Q6_9CLOT</name>
<feature type="region of interest" description="Disordered" evidence="1">
    <location>
        <begin position="113"/>
        <end position="149"/>
    </location>
</feature>
<evidence type="ECO:0000313" key="3">
    <source>
        <dbReference type="EMBL" id="PPK49380.1"/>
    </source>
</evidence>
<organism evidence="3 4">
    <name type="scientific">Clostridium algidicarnis DSM 15099</name>
    <dbReference type="NCBI Taxonomy" id="1121295"/>
    <lineage>
        <taxon>Bacteria</taxon>
        <taxon>Bacillati</taxon>
        <taxon>Bacillota</taxon>
        <taxon>Clostridia</taxon>
        <taxon>Eubacteriales</taxon>
        <taxon>Clostridiaceae</taxon>
        <taxon>Clostridium</taxon>
    </lineage>
</organism>
<feature type="signal peptide" evidence="2">
    <location>
        <begin position="1"/>
        <end position="26"/>
    </location>
</feature>
<dbReference type="EMBL" id="PTIS01000001">
    <property type="protein sequence ID" value="PPK49380.1"/>
    <property type="molecule type" value="Genomic_DNA"/>
</dbReference>
<dbReference type="Proteomes" id="UP000239863">
    <property type="component" value="Unassembled WGS sequence"/>
</dbReference>
<keyword evidence="2" id="KW-0732">Signal</keyword>
<dbReference type="Pfam" id="PF10925">
    <property type="entry name" value="DUF2680"/>
    <property type="match status" value="1"/>
</dbReference>
<dbReference type="OrthoDB" id="1809211at2"/>
<gene>
    <name evidence="3" type="ORF">BD821_10140</name>
</gene>
<dbReference type="RefSeq" id="WP_104408797.1">
    <property type="nucleotide sequence ID" value="NZ_PTIS01000001.1"/>
</dbReference>
<comment type="caution">
    <text evidence="3">The sequence shown here is derived from an EMBL/GenBank/DDBJ whole genome shotgun (WGS) entry which is preliminary data.</text>
</comment>
<proteinExistence type="predicted"/>
<dbReference type="STRING" id="37659.GCA_000703125_00038"/>
<reference evidence="3 4" key="1">
    <citation type="submission" date="2018-02" db="EMBL/GenBank/DDBJ databases">
        <title>Genomic Encyclopedia of Archaeal and Bacterial Type Strains, Phase II (KMG-II): from individual species to whole genera.</title>
        <authorList>
            <person name="Goeker M."/>
        </authorList>
    </citation>
    <scope>NUCLEOTIDE SEQUENCE [LARGE SCALE GENOMIC DNA]</scope>
    <source>
        <strain evidence="3 4">DSM 15099</strain>
    </source>
</reference>
<feature type="chain" id="PRO_5015534061" evidence="2">
    <location>
        <begin position="27"/>
        <end position="149"/>
    </location>
</feature>
<accession>A0A2S6G0Q6</accession>
<sequence>MKNIKKIVSLGAIVFAIGATSVTAFAASNYTTRAEVVAGLTGKTVESVNAERSEEGKTYGGIAKDAGKLTEFKAEVLEMKKDALAKKVEEGTITQEKADLIITKVEERQASCDGTGALKGSRKSGEGRVNPGEGLGNRNGKCIGSGYVK</sequence>
<evidence type="ECO:0000256" key="2">
    <source>
        <dbReference type="SAM" id="SignalP"/>
    </source>
</evidence>
<protein>
    <submittedName>
        <fullName evidence="3">Uncharacterized protein DUF2680</fullName>
    </submittedName>
</protein>